<feature type="transmembrane region" description="Helical" evidence="1">
    <location>
        <begin position="12"/>
        <end position="33"/>
    </location>
</feature>
<evidence type="ECO:0000313" key="3">
    <source>
        <dbReference type="Proteomes" id="UP001380290"/>
    </source>
</evidence>
<name>A0ABU8QUE6_9PSED</name>
<dbReference type="RefSeq" id="WP_339599586.1">
    <property type="nucleotide sequence ID" value="NZ_JBBHLC010000035.1"/>
</dbReference>
<proteinExistence type="predicted"/>
<keyword evidence="1" id="KW-1133">Transmembrane helix</keyword>
<dbReference type="EMBL" id="JBBHLC010000035">
    <property type="protein sequence ID" value="MEJ5864254.1"/>
    <property type="molecule type" value="Genomic_DNA"/>
</dbReference>
<feature type="transmembrane region" description="Helical" evidence="1">
    <location>
        <begin position="39"/>
        <end position="64"/>
    </location>
</feature>
<keyword evidence="1" id="KW-0812">Transmembrane</keyword>
<dbReference type="Proteomes" id="UP001380290">
    <property type="component" value="Unassembled WGS sequence"/>
</dbReference>
<gene>
    <name evidence="2" type="ORF">V7S98_13560</name>
</gene>
<evidence type="ECO:0000313" key="2">
    <source>
        <dbReference type="EMBL" id="MEJ5864254.1"/>
    </source>
</evidence>
<evidence type="ECO:0000256" key="1">
    <source>
        <dbReference type="SAM" id="Phobius"/>
    </source>
</evidence>
<sequence>MLTPRLTTQSLLLVAAALVMPIVAIDVYLTLALGQDNPYLYLLAVPAAVVSYVLVQIALIIAFVTGGRFTTGKTGAVLVLGWALAVAFMLVRFFYSH</sequence>
<accession>A0ABU8QUE6</accession>
<keyword evidence="1" id="KW-0472">Membrane</keyword>
<keyword evidence="3" id="KW-1185">Reference proteome</keyword>
<comment type="caution">
    <text evidence="2">The sequence shown here is derived from an EMBL/GenBank/DDBJ whole genome shotgun (WGS) entry which is preliminary data.</text>
</comment>
<reference evidence="2 3" key="1">
    <citation type="submission" date="2024-02" db="EMBL/GenBank/DDBJ databases">
        <title>Identification of pathogenicity and growth-promoting function of Pseudomonas putida variant.</title>
        <authorList>
            <person name="Sun J."/>
        </authorList>
    </citation>
    <scope>NUCLEOTIDE SEQUENCE [LARGE SCALE GENOMIC DNA]</scope>
    <source>
        <strain evidence="2 3">A03</strain>
    </source>
</reference>
<feature type="transmembrane region" description="Helical" evidence="1">
    <location>
        <begin position="76"/>
        <end position="95"/>
    </location>
</feature>
<organism evidence="2 3">
    <name type="scientific">Pseudomonas farsensis</name>
    <dbReference type="NCBI Taxonomy" id="2745492"/>
    <lineage>
        <taxon>Bacteria</taxon>
        <taxon>Pseudomonadati</taxon>
        <taxon>Pseudomonadota</taxon>
        <taxon>Gammaproteobacteria</taxon>
        <taxon>Pseudomonadales</taxon>
        <taxon>Pseudomonadaceae</taxon>
        <taxon>Pseudomonas</taxon>
    </lineage>
</organism>
<protein>
    <submittedName>
        <fullName evidence="2">Uncharacterized protein</fullName>
    </submittedName>
</protein>